<dbReference type="AlphaFoldDB" id="A0A427XPM0"/>
<gene>
    <name evidence="3" type="ORF">EHS25_007120</name>
</gene>
<dbReference type="OrthoDB" id="544608at2759"/>
<sequence length="633" mass="70295">MSTTTEDFIDPFQQQSGRSRNPSETPLLPPGEVDSYTRRPSWTSPPSPTFPFRRVSGSKRPVSPLLGPVLRRGWKLVLALSLPLLLIILYSLLLDRVDGLPSLPKISVHYDYSGNPGWVSAAADASRLGGASALAQGTGGGRCTCAATDDGKRMCDVYGAEGLERSRLVQGSGARMKRMLARAQAGKDIKIGVLGGSVSACHGVHPRTEEFPKGDKAGAACYTTLVTDWFKRTFPQSNVELSNGAVGGTDSSYHSFCGTHHIAHDSDLIILDFDVNDQPEKAYQQFFDQLLRVLLELDHEPAVVILGAWAPLVAKDYGYGDSVIVHLPIAHYYDVPYISLKRLMFNHFLRFPYSTARSFYQLDRVHPNSRGHRILADLLISYFDTELCLLASHGVPEATSRTDTLATTEPFSSFVDIPFPMDTLFIDDPSSAPEGWDETFDEDLLPLLLSESRRFVVPTSPFSVPPVGLFTPLSEVNDPTQPDPIDPNSLLYLPQPDLFCADSNDPVNPMRPQSSEGWTEFVWNKEKHYWVSDKVGARIRVNIKANEGRVAVYYFRSQHYHLGDAKCWVDDNEKGAKTLRGHWDLEINVPVVEYIDEKLYAGDHFVTCEIAETTSHPTDPDAHHFRIVAIMAT</sequence>
<keyword evidence="2" id="KW-0812">Transmembrane</keyword>
<dbReference type="Proteomes" id="UP000279259">
    <property type="component" value="Unassembled WGS sequence"/>
</dbReference>
<evidence type="ECO:0000256" key="1">
    <source>
        <dbReference type="SAM" id="MobiDB-lite"/>
    </source>
</evidence>
<evidence type="ECO:0000256" key="2">
    <source>
        <dbReference type="SAM" id="Phobius"/>
    </source>
</evidence>
<comment type="caution">
    <text evidence="3">The sequence shown here is derived from an EMBL/GenBank/DDBJ whole genome shotgun (WGS) entry which is preliminary data.</text>
</comment>
<feature type="transmembrane region" description="Helical" evidence="2">
    <location>
        <begin position="76"/>
        <end position="94"/>
    </location>
</feature>
<dbReference type="EMBL" id="RSCD01000033">
    <property type="protein sequence ID" value="RSH80784.1"/>
    <property type="molecule type" value="Genomic_DNA"/>
</dbReference>
<evidence type="ECO:0000313" key="3">
    <source>
        <dbReference type="EMBL" id="RSH80784.1"/>
    </source>
</evidence>
<keyword evidence="2" id="KW-1133">Transmembrane helix</keyword>
<keyword evidence="4" id="KW-1185">Reference proteome</keyword>
<protein>
    <recommendedName>
        <fullName evidence="5">SGNH hydrolase-type esterase domain-containing protein</fullName>
    </recommendedName>
</protein>
<evidence type="ECO:0008006" key="5">
    <source>
        <dbReference type="Google" id="ProtNLM"/>
    </source>
</evidence>
<evidence type="ECO:0000313" key="4">
    <source>
        <dbReference type="Proteomes" id="UP000279259"/>
    </source>
</evidence>
<dbReference type="PANTHER" id="PTHR34407:SF1">
    <property type="entry name" value="SGNH HYDROLASE-TYPE ESTERASE DOMAIN-CONTAINING PROTEIN"/>
    <property type="match status" value="1"/>
</dbReference>
<organism evidence="3 4">
    <name type="scientific">Saitozyma podzolica</name>
    <dbReference type="NCBI Taxonomy" id="1890683"/>
    <lineage>
        <taxon>Eukaryota</taxon>
        <taxon>Fungi</taxon>
        <taxon>Dikarya</taxon>
        <taxon>Basidiomycota</taxon>
        <taxon>Agaricomycotina</taxon>
        <taxon>Tremellomycetes</taxon>
        <taxon>Tremellales</taxon>
        <taxon>Trimorphomycetaceae</taxon>
        <taxon>Saitozyma</taxon>
    </lineage>
</organism>
<name>A0A427XPM0_9TREE</name>
<dbReference type="SUPFAM" id="SSF52266">
    <property type="entry name" value="SGNH hydrolase"/>
    <property type="match status" value="1"/>
</dbReference>
<dbReference type="CDD" id="cd00229">
    <property type="entry name" value="SGNH_hydrolase"/>
    <property type="match status" value="1"/>
</dbReference>
<feature type="region of interest" description="Disordered" evidence="1">
    <location>
        <begin position="1"/>
        <end position="59"/>
    </location>
</feature>
<keyword evidence="2" id="KW-0472">Membrane</keyword>
<reference evidence="3 4" key="1">
    <citation type="submission" date="2018-11" db="EMBL/GenBank/DDBJ databases">
        <title>Genome sequence of Saitozyma podzolica DSM 27192.</title>
        <authorList>
            <person name="Aliyu H."/>
            <person name="Gorte O."/>
            <person name="Ochsenreither K."/>
        </authorList>
    </citation>
    <scope>NUCLEOTIDE SEQUENCE [LARGE SCALE GENOMIC DNA]</scope>
    <source>
        <strain evidence="3 4">DSM 27192</strain>
    </source>
</reference>
<accession>A0A427XPM0</accession>
<dbReference type="InterPro" id="IPR036514">
    <property type="entry name" value="SGNH_hydro_sf"/>
</dbReference>
<dbReference type="PANTHER" id="PTHR34407">
    <property type="entry name" value="EXPRESSED PROTEIN"/>
    <property type="match status" value="1"/>
</dbReference>
<proteinExistence type="predicted"/>
<feature type="compositionally biased region" description="Polar residues" evidence="1">
    <location>
        <begin position="1"/>
        <end position="24"/>
    </location>
</feature>
<dbReference type="Gene3D" id="3.40.50.1110">
    <property type="entry name" value="SGNH hydrolase"/>
    <property type="match status" value="1"/>
</dbReference>